<protein>
    <submittedName>
        <fullName evidence="2">Putative ABC-transporter type IV</fullName>
    </submittedName>
</protein>
<dbReference type="STRING" id="84698.SAMN04488528_102455"/>
<accession>A0A1I0ZSN3</accession>
<feature type="transmembrane region" description="Helical" evidence="1">
    <location>
        <begin position="6"/>
        <end position="24"/>
    </location>
</feature>
<dbReference type="EMBL" id="FOKI01000024">
    <property type="protein sequence ID" value="SFB28577.1"/>
    <property type="molecule type" value="Genomic_DNA"/>
</dbReference>
<dbReference type="InterPro" id="IPR010540">
    <property type="entry name" value="CmpB_TMEM229"/>
</dbReference>
<evidence type="ECO:0000256" key="1">
    <source>
        <dbReference type="SAM" id="Phobius"/>
    </source>
</evidence>
<evidence type="ECO:0000313" key="2">
    <source>
        <dbReference type="EMBL" id="SFB28577.1"/>
    </source>
</evidence>
<feature type="transmembrane region" description="Helical" evidence="1">
    <location>
        <begin position="45"/>
        <end position="63"/>
    </location>
</feature>
<feature type="transmembrane region" description="Helical" evidence="1">
    <location>
        <begin position="69"/>
        <end position="90"/>
    </location>
</feature>
<dbReference type="AlphaFoldDB" id="A0A1I0ZSN3"/>
<feature type="transmembrane region" description="Helical" evidence="1">
    <location>
        <begin position="111"/>
        <end position="131"/>
    </location>
</feature>
<keyword evidence="1" id="KW-0472">Membrane</keyword>
<dbReference type="Pfam" id="PF06541">
    <property type="entry name" value="ABC_trans_CmpB"/>
    <property type="match status" value="1"/>
</dbReference>
<keyword evidence="1" id="KW-0812">Transmembrane</keyword>
<feature type="transmembrane region" description="Helical" evidence="1">
    <location>
        <begin position="146"/>
        <end position="164"/>
    </location>
</feature>
<evidence type="ECO:0000313" key="3">
    <source>
        <dbReference type="Proteomes" id="UP000198619"/>
    </source>
</evidence>
<proteinExistence type="predicted"/>
<reference evidence="2 3" key="1">
    <citation type="submission" date="2016-10" db="EMBL/GenBank/DDBJ databases">
        <authorList>
            <person name="de Groot N.N."/>
        </authorList>
    </citation>
    <scope>NUCLEOTIDE SEQUENCE [LARGE SCALE GENOMIC DNA]</scope>
    <source>
        <strain evidence="2 3">DSM 12271</strain>
    </source>
</reference>
<gene>
    <name evidence="2" type="ORF">SAMN04488528_102455</name>
</gene>
<dbReference type="Proteomes" id="UP000198619">
    <property type="component" value="Unassembled WGS sequence"/>
</dbReference>
<dbReference type="OrthoDB" id="9789229at2"/>
<keyword evidence="3" id="KW-1185">Reference proteome</keyword>
<sequence length="186" mass="22298">MLNKEFILYFTFNFFLYGFIGWIIENLYSYHIKGHFQKDGFLNNPFKPMYGIAMSFIIAISDITNQNTYSLILICFIIPTLVEYTTGVIMRKNFHKDYWDYSKLKHNFQGIVCIKFSIYWTFLTFIGVRYLQTHIVNNFYLPIKSLWLIVCPILLLALIIDDIFTIRTFKGKENNLSFKMLRLRKR</sequence>
<organism evidence="2 3">
    <name type="scientific">Clostridium frigidicarnis</name>
    <dbReference type="NCBI Taxonomy" id="84698"/>
    <lineage>
        <taxon>Bacteria</taxon>
        <taxon>Bacillati</taxon>
        <taxon>Bacillota</taxon>
        <taxon>Clostridia</taxon>
        <taxon>Eubacteriales</taxon>
        <taxon>Clostridiaceae</taxon>
        <taxon>Clostridium</taxon>
    </lineage>
</organism>
<name>A0A1I0ZSN3_9CLOT</name>
<dbReference type="RefSeq" id="WP_090042249.1">
    <property type="nucleotide sequence ID" value="NZ_FOKI01000024.1"/>
</dbReference>
<keyword evidence="1" id="KW-1133">Transmembrane helix</keyword>